<organism evidence="5 6">
    <name type="scientific">Calocera cornea HHB12733</name>
    <dbReference type="NCBI Taxonomy" id="1353952"/>
    <lineage>
        <taxon>Eukaryota</taxon>
        <taxon>Fungi</taxon>
        <taxon>Dikarya</taxon>
        <taxon>Basidiomycota</taxon>
        <taxon>Agaricomycotina</taxon>
        <taxon>Dacrymycetes</taxon>
        <taxon>Dacrymycetales</taxon>
        <taxon>Dacrymycetaceae</taxon>
        <taxon>Calocera</taxon>
    </lineage>
</organism>
<feature type="transmembrane region" description="Helical" evidence="4">
    <location>
        <begin position="356"/>
        <end position="380"/>
    </location>
</feature>
<keyword evidence="6" id="KW-1185">Reference proteome</keyword>
<name>A0A165J419_9BASI</name>
<dbReference type="Gene3D" id="1.20.1250.20">
    <property type="entry name" value="MFS general substrate transporter like domains"/>
    <property type="match status" value="2"/>
</dbReference>
<feature type="transmembrane region" description="Helical" evidence="4">
    <location>
        <begin position="131"/>
        <end position="151"/>
    </location>
</feature>
<dbReference type="PANTHER" id="PTHR11360:SF234">
    <property type="entry name" value="MFS-TYPE TRANSPORTER DBAD-RELATED"/>
    <property type="match status" value="1"/>
</dbReference>
<evidence type="ECO:0000256" key="3">
    <source>
        <dbReference type="SAM" id="MobiDB-lite"/>
    </source>
</evidence>
<sequence>MSASEMRPSQTGPGLSRTDTLVGIDPSEAEKGTAPPAPASGSGSSGAVQEVHVIPEGGFKAWSTVVGAWLVMMSTFGYIASFGVFQALYVEDLLSNYTASDISWIGGVQILLMFAVAVPAGRLFDAHHFRAIMVTGSVLHVGCCFALSGAQPGKYYQYMLSQGLGQGIACGLMYLPAVAVMAHHFAKKRAFVIGIVFTGGALGGVIFPILLNNVFQTNSFRWGVRAGGFFLLGILTIANLLMHSHYNPAHKSMAKPSILTLLRDRVYVVSMVSALCSGWGLFFPFFYLQLYATSHGMNQTIAFYTIAITNAGSVLGRILPNTFADRFGPITCQIPSQFISAGLIFALFGVKDQGSLIAFAVLYGIFSGAVFSLFAPMLVVMADSMAEVGIRMGLAFCVMGIAGLTGNPINGALIGSGPVFSWWKAITFSGIALFTGACLMTTTRYLLQQKRQKRWV</sequence>
<feature type="compositionally biased region" description="Polar residues" evidence="3">
    <location>
        <begin position="1"/>
        <end position="19"/>
    </location>
</feature>
<comment type="subcellular location">
    <subcellularLocation>
        <location evidence="1">Membrane</location>
        <topology evidence="1">Multi-pass membrane protein</topology>
    </subcellularLocation>
</comment>
<dbReference type="SUPFAM" id="SSF103473">
    <property type="entry name" value="MFS general substrate transporter"/>
    <property type="match status" value="1"/>
</dbReference>
<feature type="transmembrane region" description="Helical" evidence="4">
    <location>
        <begin position="331"/>
        <end position="350"/>
    </location>
</feature>
<evidence type="ECO:0000313" key="5">
    <source>
        <dbReference type="EMBL" id="KZT61347.1"/>
    </source>
</evidence>
<dbReference type="InParanoid" id="A0A165J419"/>
<feature type="transmembrane region" description="Helical" evidence="4">
    <location>
        <begin position="392"/>
        <end position="414"/>
    </location>
</feature>
<dbReference type="Pfam" id="PF07690">
    <property type="entry name" value="MFS_1"/>
    <property type="match status" value="1"/>
</dbReference>
<feature type="transmembrane region" description="Helical" evidence="4">
    <location>
        <begin position="102"/>
        <end position="124"/>
    </location>
</feature>
<dbReference type="GO" id="GO:0016020">
    <property type="term" value="C:membrane"/>
    <property type="evidence" value="ECO:0007669"/>
    <property type="project" value="UniProtKB-SubCell"/>
</dbReference>
<feature type="transmembrane region" description="Helical" evidence="4">
    <location>
        <begin position="190"/>
        <end position="210"/>
    </location>
</feature>
<accession>A0A165J419</accession>
<evidence type="ECO:0000256" key="2">
    <source>
        <dbReference type="ARBA" id="ARBA00006727"/>
    </source>
</evidence>
<keyword evidence="4" id="KW-0472">Membrane</keyword>
<evidence type="ECO:0000256" key="4">
    <source>
        <dbReference type="SAM" id="Phobius"/>
    </source>
</evidence>
<gene>
    <name evidence="5" type="ORF">CALCODRAFT_27105</name>
</gene>
<dbReference type="OrthoDB" id="6499973at2759"/>
<dbReference type="InterPro" id="IPR011701">
    <property type="entry name" value="MFS"/>
</dbReference>
<dbReference type="PANTHER" id="PTHR11360">
    <property type="entry name" value="MONOCARBOXYLATE TRANSPORTER"/>
    <property type="match status" value="1"/>
</dbReference>
<keyword evidence="4" id="KW-0812">Transmembrane</keyword>
<feature type="transmembrane region" description="Helical" evidence="4">
    <location>
        <begin position="163"/>
        <end position="183"/>
    </location>
</feature>
<dbReference type="Proteomes" id="UP000076842">
    <property type="component" value="Unassembled WGS sequence"/>
</dbReference>
<keyword evidence="4" id="KW-1133">Transmembrane helix</keyword>
<evidence type="ECO:0000313" key="6">
    <source>
        <dbReference type="Proteomes" id="UP000076842"/>
    </source>
</evidence>
<feature type="transmembrane region" description="Helical" evidence="4">
    <location>
        <begin position="301"/>
        <end position="319"/>
    </location>
</feature>
<dbReference type="AlphaFoldDB" id="A0A165J419"/>
<evidence type="ECO:0000256" key="1">
    <source>
        <dbReference type="ARBA" id="ARBA00004141"/>
    </source>
</evidence>
<feature type="region of interest" description="Disordered" evidence="3">
    <location>
        <begin position="1"/>
        <end position="46"/>
    </location>
</feature>
<reference evidence="5 6" key="1">
    <citation type="journal article" date="2016" name="Mol. Biol. Evol.">
        <title>Comparative Genomics of Early-Diverging Mushroom-Forming Fungi Provides Insights into the Origins of Lignocellulose Decay Capabilities.</title>
        <authorList>
            <person name="Nagy L.G."/>
            <person name="Riley R."/>
            <person name="Tritt A."/>
            <person name="Adam C."/>
            <person name="Daum C."/>
            <person name="Floudas D."/>
            <person name="Sun H."/>
            <person name="Yadav J.S."/>
            <person name="Pangilinan J."/>
            <person name="Larsson K.H."/>
            <person name="Matsuura K."/>
            <person name="Barry K."/>
            <person name="Labutti K."/>
            <person name="Kuo R."/>
            <person name="Ohm R.A."/>
            <person name="Bhattacharya S.S."/>
            <person name="Shirouzu T."/>
            <person name="Yoshinaga Y."/>
            <person name="Martin F.M."/>
            <person name="Grigoriev I.V."/>
            <person name="Hibbett D.S."/>
        </authorList>
    </citation>
    <scope>NUCLEOTIDE SEQUENCE [LARGE SCALE GENOMIC DNA]</scope>
    <source>
        <strain evidence="5 6">HHB12733</strain>
    </source>
</reference>
<protein>
    <submittedName>
        <fullName evidence="5">MFS general substrate transporter</fullName>
    </submittedName>
</protein>
<proteinExistence type="inferred from homology"/>
<dbReference type="GO" id="GO:0022857">
    <property type="term" value="F:transmembrane transporter activity"/>
    <property type="evidence" value="ECO:0007669"/>
    <property type="project" value="InterPro"/>
</dbReference>
<comment type="similarity">
    <text evidence="2">Belongs to the major facilitator superfamily. Monocarboxylate porter (TC 2.A.1.13) family.</text>
</comment>
<dbReference type="InterPro" id="IPR050327">
    <property type="entry name" value="Proton-linked_MCT"/>
</dbReference>
<feature type="transmembrane region" description="Helical" evidence="4">
    <location>
        <begin position="426"/>
        <end position="447"/>
    </location>
</feature>
<feature type="transmembrane region" description="Helical" evidence="4">
    <location>
        <begin position="68"/>
        <end position="90"/>
    </location>
</feature>
<feature type="transmembrane region" description="Helical" evidence="4">
    <location>
        <begin position="266"/>
        <end position="289"/>
    </location>
</feature>
<feature type="transmembrane region" description="Helical" evidence="4">
    <location>
        <begin position="222"/>
        <end position="246"/>
    </location>
</feature>
<dbReference type="InterPro" id="IPR036259">
    <property type="entry name" value="MFS_trans_sf"/>
</dbReference>
<dbReference type="EMBL" id="KV423924">
    <property type="protein sequence ID" value="KZT61347.1"/>
    <property type="molecule type" value="Genomic_DNA"/>
</dbReference>